<accession>A0A9P6E1C0</accession>
<dbReference type="EMBL" id="MU128926">
    <property type="protein sequence ID" value="KAF9518260.1"/>
    <property type="molecule type" value="Genomic_DNA"/>
</dbReference>
<gene>
    <name evidence="4" type="ORF">BS47DRAFT_1379977</name>
</gene>
<organism evidence="4 5">
    <name type="scientific">Hydnum rufescens UP504</name>
    <dbReference type="NCBI Taxonomy" id="1448309"/>
    <lineage>
        <taxon>Eukaryota</taxon>
        <taxon>Fungi</taxon>
        <taxon>Dikarya</taxon>
        <taxon>Basidiomycota</taxon>
        <taxon>Agaricomycotina</taxon>
        <taxon>Agaricomycetes</taxon>
        <taxon>Cantharellales</taxon>
        <taxon>Hydnaceae</taxon>
        <taxon>Hydnum</taxon>
    </lineage>
</organism>
<evidence type="ECO:0000256" key="1">
    <source>
        <dbReference type="ARBA" id="ARBA00004604"/>
    </source>
</evidence>
<protein>
    <recommendedName>
        <fullName evidence="3">NUC153 domain-containing protein</fullName>
    </recommendedName>
</protein>
<dbReference type="Pfam" id="PF08159">
    <property type="entry name" value="NUC153"/>
    <property type="match status" value="1"/>
</dbReference>
<dbReference type="OrthoDB" id="435520at2759"/>
<dbReference type="Proteomes" id="UP000886523">
    <property type="component" value="Unassembled WGS sequence"/>
</dbReference>
<evidence type="ECO:0000256" key="2">
    <source>
        <dbReference type="ARBA" id="ARBA00023242"/>
    </source>
</evidence>
<evidence type="ECO:0000259" key="3">
    <source>
        <dbReference type="Pfam" id="PF08159"/>
    </source>
</evidence>
<evidence type="ECO:0000313" key="4">
    <source>
        <dbReference type="EMBL" id="KAF9518260.1"/>
    </source>
</evidence>
<comment type="subcellular location">
    <subcellularLocation>
        <location evidence="1">Nucleus</location>
        <location evidence="1">Nucleolus</location>
    </subcellularLocation>
</comment>
<evidence type="ECO:0000313" key="5">
    <source>
        <dbReference type="Proteomes" id="UP000886523"/>
    </source>
</evidence>
<sequence length="144" mass="15784">MRGSHADALKGGTADLLSILDRGDSRPWGFSYTDVKHPVKVDGAGDERLHNQDHQGEGHGLLTNADVVVDVLESIPNESYEGPVDKGVTGKEKEKYALNDRGVTQLFENPEFQVDETSREHVLLNPAAVHPSTTTLMFLHCLPK</sequence>
<keyword evidence="5" id="KW-1185">Reference proteome</keyword>
<dbReference type="InterPro" id="IPR012580">
    <property type="entry name" value="NUC153"/>
</dbReference>
<keyword evidence="2" id="KW-0539">Nucleus</keyword>
<dbReference type="AlphaFoldDB" id="A0A9P6E1C0"/>
<name>A0A9P6E1C0_9AGAM</name>
<reference evidence="4" key="1">
    <citation type="journal article" date="2020" name="Nat. Commun.">
        <title>Large-scale genome sequencing of mycorrhizal fungi provides insights into the early evolution of symbiotic traits.</title>
        <authorList>
            <person name="Miyauchi S."/>
            <person name="Kiss E."/>
            <person name="Kuo A."/>
            <person name="Drula E."/>
            <person name="Kohler A."/>
            <person name="Sanchez-Garcia M."/>
            <person name="Morin E."/>
            <person name="Andreopoulos B."/>
            <person name="Barry K.W."/>
            <person name="Bonito G."/>
            <person name="Buee M."/>
            <person name="Carver A."/>
            <person name="Chen C."/>
            <person name="Cichocki N."/>
            <person name="Clum A."/>
            <person name="Culley D."/>
            <person name="Crous P.W."/>
            <person name="Fauchery L."/>
            <person name="Girlanda M."/>
            <person name="Hayes R.D."/>
            <person name="Keri Z."/>
            <person name="LaButti K."/>
            <person name="Lipzen A."/>
            <person name="Lombard V."/>
            <person name="Magnuson J."/>
            <person name="Maillard F."/>
            <person name="Murat C."/>
            <person name="Nolan M."/>
            <person name="Ohm R.A."/>
            <person name="Pangilinan J."/>
            <person name="Pereira M.F."/>
            <person name="Perotto S."/>
            <person name="Peter M."/>
            <person name="Pfister S."/>
            <person name="Riley R."/>
            <person name="Sitrit Y."/>
            <person name="Stielow J.B."/>
            <person name="Szollosi G."/>
            <person name="Zifcakova L."/>
            <person name="Stursova M."/>
            <person name="Spatafora J.W."/>
            <person name="Tedersoo L."/>
            <person name="Vaario L.M."/>
            <person name="Yamada A."/>
            <person name="Yan M."/>
            <person name="Wang P."/>
            <person name="Xu J."/>
            <person name="Bruns T."/>
            <person name="Baldrian P."/>
            <person name="Vilgalys R."/>
            <person name="Dunand C."/>
            <person name="Henrissat B."/>
            <person name="Grigoriev I.V."/>
            <person name="Hibbett D."/>
            <person name="Nagy L.G."/>
            <person name="Martin F.M."/>
        </authorList>
    </citation>
    <scope>NUCLEOTIDE SEQUENCE</scope>
    <source>
        <strain evidence="4">UP504</strain>
    </source>
</reference>
<dbReference type="GO" id="GO:0005730">
    <property type="term" value="C:nucleolus"/>
    <property type="evidence" value="ECO:0007669"/>
    <property type="project" value="UniProtKB-SubCell"/>
</dbReference>
<proteinExistence type="predicted"/>
<comment type="caution">
    <text evidence="4">The sequence shown here is derived from an EMBL/GenBank/DDBJ whole genome shotgun (WGS) entry which is preliminary data.</text>
</comment>
<feature type="domain" description="NUC153" evidence="3">
    <location>
        <begin position="105"/>
        <end position="126"/>
    </location>
</feature>